<keyword evidence="1" id="KW-0732">Signal</keyword>
<sequence length="238" mass="26861">MTRHFHKVCFPLILLLTAVLIASCNNGSPQRATDTAGDFLYLDYQATGEDGVKEAVVRIQFHLAGPEGPALLLDTPAMVLFDGLPMTEGKSKMNGGYYEAAFLLDEENNEHFITYRDQAGHIYNDTFSFPFFRVVKELPQAISRSKGLQINFSALDSGTEIHSMLTDTSFYGRGIDRVDSVTGNQIHFTETELLALDNGPIHLEFFREEEHYLQRNGRLHGRLYLSYNVSREFELVGK</sequence>
<reference evidence="2" key="1">
    <citation type="submission" date="2022-01" db="EMBL/GenBank/DDBJ databases">
        <authorList>
            <person name="Jo J.-H."/>
            <person name="Im W.-T."/>
        </authorList>
    </citation>
    <scope>NUCLEOTIDE SEQUENCE</scope>
    <source>
        <strain evidence="2">NA20</strain>
    </source>
</reference>
<dbReference type="EMBL" id="JAKLTR010000021">
    <property type="protein sequence ID" value="MCG2617417.1"/>
    <property type="molecule type" value="Genomic_DNA"/>
</dbReference>
<dbReference type="RefSeq" id="WP_237876163.1">
    <property type="nucleotide sequence ID" value="NZ_JAKLTR010000021.1"/>
</dbReference>
<protein>
    <recommendedName>
        <fullName evidence="4">DUF4382 domain-containing protein</fullName>
    </recommendedName>
</protein>
<dbReference type="Proteomes" id="UP001165367">
    <property type="component" value="Unassembled WGS sequence"/>
</dbReference>
<evidence type="ECO:0000313" key="2">
    <source>
        <dbReference type="EMBL" id="MCG2617417.1"/>
    </source>
</evidence>
<name>A0ABS9KYW1_9BACT</name>
<feature type="chain" id="PRO_5046938916" description="DUF4382 domain-containing protein" evidence="1">
    <location>
        <begin position="23"/>
        <end position="238"/>
    </location>
</feature>
<keyword evidence="3" id="KW-1185">Reference proteome</keyword>
<accession>A0ABS9KYW1</accession>
<dbReference type="PROSITE" id="PS51257">
    <property type="entry name" value="PROKAR_LIPOPROTEIN"/>
    <property type="match status" value="1"/>
</dbReference>
<organism evidence="2 3">
    <name type="scientific">Terrimonas ginsenosidimutans</name>
    <dbReference type="NCBI Taxonomy" id="2908004"/>
    <lineage>
        <taxon>Bacteria</taxon>
        <taxon>Pseudomonadati</taxon>
        <taxon>Bacteroidota</taxon>
        <taxon>Chitinophagia</taxon>
        <taxon>Chitinophagales</taxon>
        <taxon>Chitinophagaceae</taxon>
        <taxon>Terrimonas</taxon>
    </lineage>
</organism>
<gene>
    <name evidence="2" type="ORF">LZZ85_24175</name>
</gene>
<evidence type="ECO:0000313" key="3">
    <source>
        <dbReference type="Proteomes" id="UP001165367"/>
    </source>
</evidence>
<feature type="signal peptide" evidence="1">
    <location>
        <begin position="1"/>
        <end position="22"/>
    </location>
</feature>
<evidence type="ECO:0000256" key="1">
    <source>
        <dbReference type="SAM" id="SignalP"/>
    </source>
</evidence>
<evidence type="ECO:0008006" key="4">
    <source>
        <dbReference type="Google" id="ProtNLM"/>
    </source>
</evidence>
<proteinExistence type="predicted"/>
<comment type="caution">
    <text evidence="2">The sequence shown here is derived from an EMBL/GenBank/DDBJ whole genome shotgun (WGS) entry which is preliminary data.</text>
</comment>